<dbReference type="HOGENOM" id="CLU_067355_1_0_1"/>
<organism evidence="2 3">
    <name type="scientific">Rattus norvegicus</name>
    <name type="common">Rat</name>
    <dbReference type="NCBI Taxonomy" id="10116"/>
    <lineage>
        <taxon>Eukaryota</taxon>
        <taxon>Metazoa</taxon>
        <taxon>Chordata</taxon>
        <taxon>Craniata</taxon>
        <taxon>Vertebrata</taxon>
        <taxon>Euteleostomi</taxon>
        <taxon>Mammalia</taxon>
        <taxon>Eutheria</taxon>
        <taxon>Euarchontoglires</taxon>
        <taxon>Glires</taxon>
        <taxon>Rodentia</taxon>
        <taxon>Myomorpha</taxon>
        <taxon>Muroidea</taxon>
        <taxon>Muridae</taxon>
        <taxon>Murinae</taxon>
        <taxon>Rattus</taxon>
    </lineage>
</organism>
<reference evidence="2" key="2">
    <citation type="submission" date="2024-01" db="EMBL/GenBank/DDBJ databases">
        <title>GRCr8: a new rat reference genome assembly contstructed from accurate long reads and long range scaffolding.</title>
        <authorList>
            <person name="Doris P.A."/>
            <person name="Kalbfleisch T."/>
            <person name="Li K."/>
            <person name="Howe K."/>
            <person name="Wood J."/>
        </authorList>
    </citation>
    <scope>NUCLEOTIDE SEQUENCE [LARGE SCALE GENOMIC DNA]</scope>
    <source>
        <strain evidence="2">Brown Norway</strain>
    </source>
</reference>
<proteinExistence type="evidence at protein level"/>
<dbReference type="Ensembl" id="ENSRNOT00000088333.3">
    <property type="protein sequence ID" value="ENSRNOP00000073657.2"/>
    <property type="gene ID" value="ENSRNOG00000059878.3"/>
</dbReference>
<name>A0A0G2K634_RAT</name>
<feature type="compositionally biased region" description="Basic and acidic residues" evidence="1">
    <location>
        <begin position="136"/>
        <end position="155"/>
    </location>
</feature>
<dbReference type="GeneTree" id="ENSGT00940000153414"/>
<feature type="region of interest" description="Disordered" evidence="1">
    <location>
        <begin position="1"/>
        <end position="70"/>
    </location>
</feature>
<feature type="compositionally biased region" description="Acidic residues" evidence="1">
    <location>
        <begin position="185"/>
        <end position="204"/>
    </location>
</feature>
<dbReference type="Bgee" id="ENSRNOG00000059878">
    <property type="expression patterns" value="Expressed in testis and 19 other cell types or tissues"/>
</dbReference>
<reference evidence="2" key="4">
    <citation type="submission" date="2025-09" db="UniProtKB">
        <authorList>
            <consortium name="Ensembl"/>
        </authorList>
    </citation>
    <scope>IDENTIFICATION</scope>
    <source>
        <strain evidence="2">Brown Norway</strain>
    </source>
</reference>
<dbReference type="PANTHER" id="PTHR15361">
    <property type="entry name" value="RAD51/NUKS-INTERACTING PROTEIN"/>
    <property type="match status" value="1"/>
</dbReference>
<keyword evidence="3" id="KW-1185">Reference proteome</keyword>
<gene>
    <name evidence="2 4" type="primary">Rad51ap1</name>
</gene>
<evidence type="ECO:0007829" key="5">
    <source>
        <dbReference type="PubMed" id="22673903"/>
    </source>
</evidence>
<feature type="compositionally biased region" description="Basic and acidic residues" evidence="1">
    <location>
        <begin position="44"/>
        <end position="70"/>
    </location>
</feature>
<dbReference type="eggNOG" id="ENOG502RXRS">
    <property type="taxonomic scope" value="Eukaryota"/>
</dbReference>
<feature type="region of interest" description="Disordered" evidence="1">
    <location>
        <begin position="92"/>
        <end position="290"/>
    </location>
</feature>
<accession>A0A0G2K634</accession>
<dbReference type="Proteomes" id="UP000002494">
    <property type="component" value="Chromosome 4"/>
</dbReference>
<feature type="compositionally biased region" description="Basic and acidic residues" evidence="1">
    <location>
        <begin position="101"/>
        <end position="123"/>
    </location>
</feature>
<dbReference type="PaxDb" id="10116-ENSRNOP00000036553"/>
<evidence type="ECO:0000313" key="4">
    <source>
        <dbReference type="RGD" id="1597431"/>
    </source>
</evidence>
<dbReference type="InterPro" id="IPR052003">
    <property type="entry name" value="HR_DNA-Binding_Protein"/>
</dbReference>
<reference evidence="5" key="1">
    <citation type="journal article" date="2012" name="Nat. Commun.">
        <title>Quantitative maps of protein phosphorylation sites across 14 different rat organs and tissues.</title>
        <authorList>
            <person name="Lundby A."/>
            <person name="Secher A."/>
            <person name="Lage K."/>
            <person name="Nordsborg N.B."/>
            <person name="Dmytriyev A."/>
            <person name="Lundby C."/>
            <person name="Olsen J.V."/>
        </authorList>
    </citation>
    <scope>IDENTIFICATION BY MASS SPECTROMETRY [LARGE SCALE ANALYSIS]</scope>
</reference>
<evidence type="ECO:0000313" key="3">
    <source>
        <dbReference type="Proteomes" id="UP000002494"/>
    </source>
</evidence>
<dbReference type="RGD" id="1597431">
    <property type="gene designation" value="Rad51ap1"/>
</dbReference>
<sequence>MVRPTRNKKPVNYSQFEDSGNDSDDDFISASIPVNKSKTVPKVLKQDKPKPNLKNLQKEEVLPTEPPKKRMALDDKVFQRGLEVALALSVKELPTLTNQVKKPEERSTDTTGKRKTEKTDKPPRVSNCSVASDDVDLNKITEEGDVRDVEGERRTTSKARAQQRRKLSEGSSGSSADGTEPDSATGEDSESDPDFDESEESDEDFGVRRGKETKKKPVQKKPKAEKKERKSKPKREEASVTSADPAPAAIKSGSPALPQPVGLPSEATRKPAKICSPSAESKRPKWVPPARDGSVELDLTVCLCVLLQPPPGAETLAAAHGQEPPPGPRVRACVWASPD</sequence>
<reference evidence="2" key="3">
    <citation type="submission" date="2025-08" db="UniProtKB">
        <authorList>
            <consortium name="Ensembl"/>
        </authorList>
    </citation>
    <scope>IDENTIFICATION</scope>
    <source>
        <strain evidence="2">Brown Norway</strain>
    </source>
</reference>
<evidence type="ECO:0000313" key="2">
    <source>
        <dbReference type="Ensembl" id="ENSRNOP00000073657.2"/>
    </source>
</evidence>
<evidence type="ECO:0000256" key="1">
    <source>
        <dbReference type="SAM" id="MobiDB-lite"/>
    </source>
</evidence>
<protein>
    <submittedName>
        <fullName evidence="2">RAD51 associated protein 1</fullName>
    </submittedName>
</protein>
<dbReference type="PANTHER" id="PTHR15361:SF4">
    <property type="entry name" value="RAD51-ASSOCIATED PROTEIN 1"/>
    <property type="match status" value="1"/>
</dbReference>
<dbReference type="STRING" id="10116.ENSRNOP00000073657"/>
<feature type="compositionally biased region" description="Basic residues" evidence="1">
    <location>
        <begin position="211"/>
        <end position="233"/>
    </location>
</feature>